<dbReference type="AlphaFoldDB" id="A0A4P6UV85"/>
<evidence type="ECO:0000313" key="2">
    <source>
        <dbReference type="EMBL" id="QBK26036.1"/>
    </source>
</evidence>
<evidence type="ECO:0000256" key="1">
    <source>
        <dbReference type="SAM" id="Phobius"/>
    </source>
</evidence>
<gene>
    <name evidence="2" type="ORF">DKZ56_09265</name>
</gene>
<name>A0A4P6UV85_9BACL</name>
<dbReference type="Proteomes" id="UP000291151">
    <property type="component" value="Chromosome"/>
</dbReference>
<accession>A0A4P6UV85</accession>
<evidence type="ECO:0000313" key="3">
    <source>
        <dbReference type="Proteomes" id="UP000291151"/>
    </source>
</evidence>
<sequence length="58" mass="6323">MNLLMLIFGLIAILSLVAAFRAIKAKNVLAIIFGLAAGLVFGWFTIMTIVHQGYPPMM</sequence>
<dbReference type="InterPro" id="IPR024490">
    <property type="entry name" value="DUF2759"/>
</dbReference>
<keyword evidence="1" id="KW-0472">Membrane</keyword>
<dbReference type="KEGG" id="uth:DKZ56_09265"/>
<dbReference type="EMBL" id="CP036528">
    <property type="protein sequence ID" value="QBK26036.1"/>
    <property type="molecule type" value="Genomic_DNA"/>
</dbReference>
<keyword evidence="1" id="KW-0812">Transmembrane</keyword>
<dbReference type="Pfam" id="PF10958">
    <property type="entry name" value="DUF2759"/>
    <property type="match status" value="1"/>
</dbReference>
<keyword evidence="3" id="KW-1185">Reference proteome</keyword>
<dbReference type="RefSeq" id="WP_208649728.1">
    <property type="nucleotide sequence ID" value="NZ_CP036528.1"/>
</dbReference>
<protein>
    <submittedName>
        <fullName evidence="2">DUF2759 domain-containing protein</fullName>
    </submittedName>
</protein>
<keyword evidence="1" id="KW-1133">Transmembrane helix</keyword>
<organism evidence="2 3">
    <name type="scientific">Ureibacillus thermophilus</name>
    <dbReference type="NCBI Taxonomy" id="367743"/>
    <lineage>
        <taxon>Bacteria</taxon>
        <taxon>Bacillati</taxon>
        <taxon>Bacillota</taxon>
        <taxon>Bacilli</taxon>
        <taxon>Bacillales</taxon>
        <taxon>Caryophanaceae</taxon>
        <taxon>Ureibacillus</taxon>
    </lineage>
</organism>
<reference evidence="2 3" key="1">
    <citation type="submission" date="2019-02" db="EMBL/GenBank/DDBJ databases">
        <title>Ureibacillus thermophilus.</title>
        <authorList>
            <person name="Sunny J.S."/>
            <person name="Natarajan A."/>
            <person name="Saleena L.M."/>
        </authorList>
    </citation>
    <scope>NUCLEOTIDE SEQUENCE [LARGE SCALE GENOMIC DNA]</scope>
    <source>
        <strain evidence="2 3">LM102</strain>
    </source>
</reference>
<proteinExistence type="predicted"/>
<feature type="transmembrane region" description="Helical" evidence="1">
    <location>
        <begin position="29"/>
        <end position="50"/>
    </location>
</feature>